<evidence type="ECO:0000256" key="1">
    <source>
        <dbReference type="SAM" id="MobiDB-lite"/>
    </source>
</evidence>
<feature type="compositionally biased region" description="Polar residues" evidence="1">
    <location>
        <begin position="1"/>
        <end position="10"/>
    </location>
</feature>
<dbReference type="InterPro" id="IPR035969">
    <property type="entry name" value="Rab-GAP_TBC_sf"/>
</dbReference>
<dbReference type="EMBL" id="JAABOA010000935">
    <property type="protein sequence ID" value="KAF9582763.1"/>
    <property type="molecule type" value="Genomic_DNA"/>
</dbReference>
<feature type="region of interest" description="Disordered" evidence="1">
    <location>
        <begin position="149"/>
        <end position="171"/>
    </location>
</feature>
<dbReference type="PANTHER" id="PTHR22957:SF268">
    <property type="entry name" value="ANKYRIN REPEAT-CONTAINING PROTEIN"/>
    <property type="match status" value="1"/>
</dbReference>
<protein>
    <recommendedName>
        <fullName evidence="2">Rab-GAP TBC domain-containing protein</fullName>
    </recommendedName>
</protein>
<dbReference type="Gene3D" id="1.10.8.270">
    <property type="entry name" value="putative rabgap domain of human tbc1 domain family member 14 like domains"/>
    <property type="match status" value="1"/>
</dbReference>
<feature type="region of interest" description="Disordered" evidence="1">
    <location>
        <begin position="1"/>
        <end position="94"/>
    </location>
</feature>
<dbReference type="PROSITE" id="PS50086">
    <property type="entry name" value="TBC_RABGAP"/>
    <property type="match status" value="1"/>
</dbReference>
<dbReference type="Pfam" id="PF00566">
    <property type="entry name" value="RabGAP-TBC"/>
    <property type="match status" value="1"/>
</dbReference>
<dbReference type="GO" id="GO:0005096">
    <property type="term" value="F:GTPase activator activity"/>
    <property type="evidence" value="ECO:0007669"/>
    <property type="project" value="TreeGrafter"/>
</dbReference>
<feature type="domain" description="Rab-GAP TBC" evidence="2">
    <location>
        <begin position="125"/>
        <end position="315"/>
    </location>
</feature>
<name>A0A9P6FW92_9FUNG</name>
<organism evidence="3 4">
    <name type="scientific">Lunasporangiospora selenospora</name>
    <dbReference type="NCBI Taxonomy" id="979761"/>
    <lineage>
        <taxon>Eukaryota</taxon>
        <taxon>Fungi</taxon>
        <taxon>Fungi incertae sedis</taxon>
        <taxon>Mucoromycota</taxon>
        <taxon>Mortierellomycotina</taxon>
        <taxon>Mortierellomycetes</taxon>
        <taxon>Mortierellales</taxon>
        <taxon>Mortierellaceae</taxon>
        <taxon>Lunasporangiospora</taxon>
    </lineage>
</organism>
<dbReference type="Proteomes" id="UP000780801">
    <property type="component" value="Unassembled WGS sequence"/>
</dbReference>
<comment type="caution">
    <text evidence="3">The sequence shown here is derived from an EMBL/GenBank/DDBJ whole genome shotgun (WGS) entry which is preliminary data.</text>
</comment>
<feature type="compositionally biased region" description="Low complexity" evidence="1">
    <location>
        <begin position="26"/>
        <end position="59"/>
    </location>
</feature>
<dbReference type="OrthoDB" id="27140at2759"/>
<dbReference type="Gene3D" id="1.10.10.750">
    <property type="entry name" value="Ypt/Rab-GAP domain of gyp1p, domain 1"/>
    <property type="match status" value="1"/>
</dbReference>
<evidence type="ECO:0000313" key="4">
    <source>
        <dbReference type="Proteomes" id="UP000780801"/>
    </source>
</evidence>
<feature type="compositionally biased region" description="Basic residues" evidence="1">
    <location>
        <begin position="70"/>
        <end position="88"/>
    </location>
</feature>
<dbReference type="SMART" id="SM00164">
    <property type="entry name" value="TBC"/>
    <property type="match status" value="1"/>
</dbReference>
<dbReference type="AlphaFoldDB" id="A0A9P6FW92"/>
<dbReference type="Gene3D" id="1.10.472.80">
    <property type="entry name" value="Ypt/Rab-GAP domain of gyp1p, domain 3"/>
    <property type="match status" value="1"/>
</dbReference>
<dbReference type="PANTHER" id="PTHR22957">
    <property type="entry name" value="TBC1 DOMAIN FAMILY MEMBER GTPASE-ACTIVATING PROTEIN"/>
    <property type="match status" value="1"/>
</dbReference>
<accession>A0A9P6FW92</accession>
<evidence type="ECO:0000313" key="3">
    <source>
        <dbReference type="EMBL" id="KAF9582763.1"/>
    </source>
</evidence>
<feature type="non-terminal residue" evidence="3">
    <location>
        <position position="333"/>
    </location>
</feature>
<sequence>MLLSKSSPAQDSLRPDMSAVSHVYSRSRTPSPTASSISSSPNEPSSTASSVSSASQRPSTQLQHPQQSPHGHRHFQLHTHHSHHHSHSPPREAEECAFSIEEYEELLNAEVFVEVDKLREYARHGIPKDIRGDVWLYLLRVQDADRSKEVSTQRQHQQEFEQLDKEPDESTRRVRGEISRYLRKHQKESCRDLARTIEEVVSAYCNQNHQVEYFSAMVNLCAPFVYSIRREWEAYLCFEKMVNTLDEHFNDESINESVAKFMTLFHMCLPELYSYFEEEEVDIREWAVSALQSVLSKEMTLDNTMRLWDTYFAIPDGYSSSSTSSSCSPPPLP</sequence>
<feature type="compositionally biased region" description="Polar residues" evidence="1">
    <location>
        <begin position="60"/>
        <end position="69"/>
    </location>
</feature>
<evidence type="ECO:0000259" key="2">
    <source>
        <dbReference type="PROSITE" id="PS50086"/>
    </source>
</evidence>
<dbReference type="SUPFAM" id="SSF47923">
    <property type="entry name" value="Ypt/Rab-GAP domain of gyp1p"/>
    <property type="match status" value="2"/>
</dbReference>
<proteinExistence type="predicted"/>
<dbReference type="InterPro" id="IPR000195">
    <property type="entry name" value="Rab-GAP-TBC_dom"/>
</dbReference>
<reference evidence="3" key="1">
    <citation type="journal article" date="2020" name="Fungal Divers.">
        <title>Resolving the Mortierellaceae phylogeny through synthesis of multi-gene phylogenetics and phylogenomics.</title>
        <authorList>
            <person name="Vandepol N."/>
            <person name="Liber J."/>
            <person name="Desiro A."/>
            <person name="Na H."/>
            <person name="Kennedy M."/>
            <person name="Barry K."/>
            <person name="Grigoriev I.V."/>
            <person name="Miller A.N."/>
            <person name="O'Donnell K."/>
            <person name="Stajich J.E."/>
            <person name="Bonito G."/>
        </authorList>
    </citation>
    <scope>NUCLEOTIDE SEQUENCE</scope>
    <source>
        <strain evidence="3">KOD1015</strain>
    </source>
</reference>
<gene>
    <name evidence="3" type="ORF">BGW38_010796</name>
</gene>
<keyword evidence="4" id="KW-1185">Reference proteome</keyword>